<evidence type="ECO:0000313" key="1">
    <source>
        <dbReference type="EMBL" id="APU69482.1"/>
    </source>
</evidence>
<protein>
    <submittedName>
        <fullName evidence="1">Uncharacterized protein</fullName>
    </submittedName>
</protein>
<sequence>MAFLNNTRNLQIKGRLYSGNVSETQEELEYALEVFNTIEINLREIEVVDIAGVFMLYLMLCKAKEKNKKIVFTGLDNPILHNALYIAGLHNAFHPAAAA</sequence>
<dbReference type="STRING" id="1229726.GRFL_2758"/>
<reference evidence="1 2" key="1">
    <citation type="submission" date="2016-07" db="EMBL/GenBank/DDBJ databases">
        <title>Multi-omics approach to identify versatile polysaccharide utilization systems of a marine flavobacterium Gramella flava.</title>
        <authorList>
            <person name="Tang K."/>
        </authorList>
    </citation>
    <scope>NUCLEOTIDE SEQUENCE [LARGE SCALE GENOMIC DNA]</scope>
    <source>
        <strain evidence="1 2">JLT2011</strain>
    </source>
</reference>
<dbReference type="Pfam" id="PF01740">
    <property type="entry name" value="STAS"/>
    <property type="match status" value="1"/>
</dbReference>
<gene>
    <name evidence="1" type="ORF">GRFL_2758</name>
</gene>
<name>A0A1L7I8N3_9FLAO</name>
<dbReference type="SUPFAM" id="SSF52091">
    <property type="entry name" value="SpoIIaa-like"/>
    <property type="match status" value="1"/>
</dbReference>
<evidence type="ECO:0000313" key="2">
    <source>
        <dbReference type="Proteomes" id="UP000186230"/>
    </source>
</evidence>
<dbReference type="RefSeq" id="WP_083645146.1">
    <property type="nucleotide sequence ID" value="NZ_AMRU01000015.1"/>
</dbReference>
<dbReference type="Gene3D" id="3.30.750.24">
    <property type="entry name" value="STAS domain"/>
    <property type="match status" value="1"/>
</dbReference>
<dbReference type="Proteomes" id="UP000186230">
    <property type="component" value="Chromosome"/>
</dbReference>
<proteinExistence type="predicted"/>
<dbReference type="InterPro" id="IPR002645">
    <property type="entry name" value="STAS_dom"/>
</dbReference>
<dbReference type="KEGG" id="gfl:GRFL_2758"/>
<organism evidence="1 2">
    <name type="scientific">Christiangramia flava JLT2011</name>
    <dbReference type="NCBI Taxonomy" id="1229726"/>
    <lineage>
        <taxon>Bacteria</taxon>
        <taxon>Pseudomonadati</taxon>
        <taxon>Bacteroidota</taxon>
        <taxon>Flavobacteriia</taxon>
        <taxon>Flavobacteriales</taxon>
        <taxon>Flavobacteriaceae</taxon>
        <taxon>Christiangramia</taxon>
    </lineage>
</organism>
<accession>A0A1L7I8N3</accession>
<dbReference type="PROSITE" id="PS50801">
    <property type="entry name" value="STAS"/>
    <property type="match status" value="1"/>
</dbReference>
<dbReference type="OrthoDB" id="1452704at2"/>
<dbReference type="EMBL" id="CP016359">
    <property type="protein sequence ID" value="APU69482.1"/>
    <property type="molecule type" value="Genomic_DNA"/>
</dbReference>
<keyword evidence="2" id="KW-1185">Reference proteome</keyword>
<dbReference type="InterPro" id="IPR036513">
    <property type="entry name" value="STAS_dom_sf"/>
</dbReference>
<dbReference type="AlphaFoldDB" id="A0A1L7I8N3"/>